<evidence type="ECO:0000256" key="1">
    <source>
        <dbReference type="ARBA" id="ARBA00009764"/>
    </source>
</evidence>
<evidence type="ECO:0000259" key="7">
    <source>
        <dbReference type="Pfam" id="PF07195"/>
    </source>
</evidence>
<evidence type="ECO:0000256" key="4">
    <source>
        <dbReference type="ARBA" id="ARBA00023143"/>
    </source>
</evidence>
<dbReference type="Pfam" id="PF02465">
    <property type="entry name" value="FliD_N"/>
    <property type="match status" value="1"/>
</dbReference>
<keyword evidence="8" id="KW-0969">Cilium</keyword>
<accession>A0ABY9R218</accession>
<keyword evidence="4 5" id="KW-0975">Bacterial flagellum</keyword>
<keyword evidence="8" id="KW-0282">Flagellum</keyword>
<comment type="function">
    <text evidence="5">Required for morphogenesis and for the elongation of the flagellar filament by facilitating polymerization of the flagellin monomers at the tip of growing filament. Forms a capping structure, which prevents flagellin subunits (transported through the central channel of the flagellum) from leaking out without polymerization at the distal end.</text>
</comment>
<dbReference type="InterPro" id="IPR040026">
    <property type="entry name" value="FliD"/>
</dbReference>
<evidence type="ECO:0000313" key="9">
    <source>
        <dbReference type="Proteomes" id="UP001180616"/>
    </source>
</evidence>
<dbReference type="InterPro" id="IPR003481">
    <property type="entry name" value="FliD_N"/>
</dbReference>
<dbReference type="Proteomes" id="UP001180616">
    <property type="component" value="Chromosome"/>
</dbReference>
<sequence length="577" mass="62458">MVDLASGGVYFSGLGNGTDFSKVIDQLKSIEQIPQKRLTLWKADWQRRQDAFGELRTEIASLKDIVDSMSTMNKFLVKTGSSSAETVASATTDSSVLEGNYKIEVGQLASSSIWTYNTAFADKKTKVNDSGSDQQFVYTYMGKTRSITVPSGTTIDALKNMINNDPQNPGVKAMLVQNGTGYTFQFRGMDLGANATLSVDSGTTVTGLPGTAAAWTVQASQNAKYRVNGWPAATWLESTSNTLTGAVEGMTLTLKDVGTTQISVATDTEKIKENVKSFVDAMNAVRSKIKELTAVNSSKEVDNPDDAASLYSMQKGSILTGNYGVQLLSTQLKMATADRAAGFEYQYKDGNLLRGDEFSSLAHIGILTNAETNSLNAGLLELDEAKLDEVLKNNPTAVAELFAADGLPESDSSDFSYYSHVKGVTKAGIYDVTYDVDASGNIVNAFIGGKRANIDNANKQITAMEGDARGLALQVDNLSQGSYSSRMRIKEGKLSGLGDQLEDMLGSDGALKILEDNYQDIMDDIQKKIDKEVDRVTQWERRERLRYSRLEATLARYDALGKSVESQIKSLSSSTSS</sequence>
<comment type="subcellular location">
    <subcellularLocation>
        <location evidence="5">Secreted</location>
    </subcellularLocation>
    <subcellularLocation>
        <location evidence="5">Bacterial flagellum</location>
    </subcellularLocation>
</comment>
<evidence type="ECO:0000259" key="6">
    <source>
        <dbReference type="Pfam" id="PF02465"/>
    </source>
</evidence>
<dbReference type="InterPro" id="IPR010809">
    <property type="entry name" value="FliD_C"/>
</dbReference>
<evidence type="ECO:0000256" key="2">
    <source>
        <dbReference type="ARBA" id="ARBA00011255"/>
    </source>
</evidence>
<feature type="coiled-coil region" evidence="5">
    <location>
        <begin position="511"/>
        <end position="542"/>
    </location>
</feature>
<reference evidence="8" key="1">
    <citation type="submission" date="2023-09" db="EMBL/GenBank/DDBJ databases">
        <authorList>
            <consortium name="CW5 consortium"/>
            <person name="Lu C.-W."/>
        </authorList>
    </citation>
    <scope>NUCLEOTIDE SEQUENCE</scope>
    <source>
        <strain evidence="8">KPS</strain>
    </source>
</reference>
<comment type="subunit">
    <text evidence="2 5">Homopentamer.</text>
</comment>
<organism evidence="8 9">
    <name type="scientific">Nitratidesulfovibrio liaohensis</name>
    <dbReference type="NCBI Taxonomy" id="2604158"/>
    <lineage>
        <taxon>Bacteria</taxon>
        <taxon>Pseudomonadati</taxon>
        <taxon>Thermodesulfobacteriota</taxon>
        <taxon>Desulfovibrionia</taxon>
        <taxon>Desulfovibrionales</taxon>
        <taxon>Desulfovibrionaceae</taxon>
        <taxon>Nitratidesulfovibrio</taxon>
    </lineage>
</organism>
<evidence type="ECO:0000313" key="8">
    <source>
        <dbReference type="EMBL" id="WMW65242.1"/>
    </source>
</evidence>
<keyword evidence="9" id="KW-1185">Reference proteome</keyword>
<evidence type="ECO:0000256" key="3">
    <source>
        <dbReference type="ARBA" id="ARBA00023054"/>
    </source>
</evidence>
<evidence type="ECO:0000256" key="5">
    <source>
        <dbReference type="RuleBase" id="RU362066"/>
    </source>
</evidence>
<keyword evidence="3 5" id="KW-0175">Coiled coil</keyword>
<comment type="similarity">
    <text evidence="1 5">Belongs to the FliD family.</text>
</comment>
<dbReference type="EMBL" id="CP133659">
    <property type="protein sequence ID" value="WMW65242.1"/>
    <property type="molecule type" value="Genomic_DNA"/>
</dbReference>
<feature type="domain" description="Flagellar hook-associated protein 2 N-terminal" evidence="6">
    <location>
        <begin position="17"/>
        <end position="111"/>
    </location>
</feature>
<protein>
    <recommendedName>
        <fullName evidence="5">Flagellar hook-associated protein 2</fullName>
        <shortName evidence="5">HAP2</shortName>
    </recommendedName>
    <alternativeName>
        <fullName evidence="5">Flagellar cap protein</fullName>
    </alternativeName>
</protein>
<dbReference type="PANTHER" id="PTHR30288:SF0">
    <property type="entry name" value="FLAGELLAR HOOK-ASSOCIATED PROTEIN 2"/>
    <property type="match status" value="1"/>
</dbReference>
<name>A0ABY9R218_9BACT</name>
<gene>
    <name evidence="8" type="primary">fliD</name>
    <name evidence="8" type="ORF">KPS_003356</name>
</gene>
<dbReference type="RefSeq" id="WP_309541266.1">
    <property type="nucleotide sequence ID" value="NZ_CP133659.1"/>
</dbReference>
<feature type="domain" description="Flagellar hook-associated protein 2 C-terminal" evidence="7">
    <location>
        <begin position="220"/>
        <end position="557"/>
    </location>
</feature>
<keyword evidence="5" id="KW-0964">Secreted</keyword>
<dbReference type="Pfam" id="PF07195">
    <property type="entry name" value="FliD_C"/>
    <property type="match status" value="1"/>
</dbReference>
<keyword evidence="8" id="KW-0966">Cell projection</keyword>
<proteinExistence type="inferred from homology"/>
<dbReference type="PANTHER" id="PTHR30288">
    <property type="entry name" value="FLAGELLAR CAP/ASSEMBLY PROTEIN FLID"/>
    <property type="match status" value="1"/>
</dbReference>